<dbReference type="EMBL" id="JARPUR010000002">
    <property type="protein sequence ID" value="KAK4882710.1"/>
    <property type="molecule type" value="Genomic_DNA"/>
</dbReference>
<evidence type="ECO:0000256" key="1">
    <source>
        <dbReference type="SAM" id="MobiDB-lite"/>
    </source>
</evidence>
<evidence type="ECO:0000313" key="2">
    <source>
        <dbReference type="EMBL" id="KAK4882710.1"/>
    </source>
</evidence>
<feature type="region of interest" description="Disordered" evidence="1">
    <location>
        <begin position="93"/>
        <end position="144"/>
    </location>
</feature>
<feature type="compositionally biased region" description="Polar residues" evidence="1">
    <location>
        <begin position="122"/>
        <end position="134"/>
    </location>
</feature>
<reference evidence="3" key="1">
    <citation type="submission" date="2023-01" db="EMBL/GenBank/DDBJ databases">
        <title>Key to firefly adult light organ development and bioluminescence: homeobox transcription factors regulate luciferase expression and transportation to peroxisome.</title>
        <authorList>
            <person name="Fu X."/>
        </authorList>
    </citation>
    <scope>NUCLEOTIDE SEQUENCE [LARGE SCALE GENOMIC DNA]</scope>
</reference>
<gene>
    <name evidence="2" type="ORF">RN001_006029</name>
</gene>
<sequence length="482" mass="54319">MRTFKRKSERGKTPPDVMLRAARAVKLQGQSLRSAASDFSIPFNTLRRYCSKFTLDELQAEAGMPQTTVGYFKNRQVRPGPEQGWEDILEHPNPVEETQPEPVQTTPINESSSIVKNPLPEQKTNSSVDMQQPGPSRITGCRTPTKTLPNFSSSNKSGCPQPPEKLSTNNNNFGAGCSFTDLTILKPFPKAAERKLQQRGRKKRKSEILTDTPVKDALEVEKRAKEQKTNSEKCIRKSTDEHKQQLLQTGGDVPPKSELKEADKLLYSLLNKNTNVGLNNIDSDIGSTQNIDYELDGGSSNSKGILLDHVTDQQAKAVVVNDENKMQNSFKMPAIKAPEFDVLVLAAVLHSCTKQVVLICYGIELYNHLHKNRYIMDAGNMGFILILDAIEEVEAVEEKMIPREQRFFFQRNDAFTLGDTQFIIMIRLTKEMVRSPIELLTRFDFVNACVVLYNMCIANNNPMADEKIPDEEEEHNQVNSKR</sequence>
<evidence type="ECO:0008006" key="4">
    <source>
        <dbReference type="Google" id="ProtNLM"/>
    </source>
</evidence>
<dbReference type="AlphaFoldDB" id="A0AAN7Q8I3"/>
<accession>A0AAN7Q8I3</accession>
<keyword evidence="3" id="KW-1185">Reference proteome</keyword>
<organism evidence="2 3">
    <name type="scientific">Aquatica leii</name>
    <dbReference type="NCBI Taxonomy" id="1421715"/>
    <lineage>
        <taxon>Eukaryota</taxon>
        <taxon>Metazoa</taxon>
        <taxon>Ecdysozoa</taxon>
        <taxon>Arthropoda</taxon>
        <taxon>Hexapoda</taxon>
        <taxon>Insecta</taxon>
        <taxon>Pterygota</taxon>
        <taxon>Neoptera</taxon>
        <taxon>Endopterygota</taxon>
        <taxon>Coleoptera</taxon>
        <taxon>Polyphaga</taxon>
        <taxon>Elateriformia</taxon>
        <taxon>Elateroidea</taxon>
        <taxon>Lampyridae</taxon>
        <taxon>Luciolinae</taxon>
        <taxon>Aquatica</taxon>
    </lineage>
</organism>
<evidence type="ECO:0000313" key="3">
    <source>
        <dbReference type="Proteomes" id="UP001353858"/>
    </source>
</evidence>
<protein>
    <recommendedName>
        <fullName evidence="4">HTH psq-type domain-containing protein</fullName>
    </recommendedName>
</protein>
<feature type="compositionally biased region" description="Polar residues" evidence="1">
    <location>
        <begin position="101"/>
        <end position="115"/>
    </location>
</feature>
<comment type="caution">
    <text evidence="2">The sequence shown here is derived from an EMBL/GenBank/DDBJ whole genome shotgun (WGS) entry which is preliminary data.</text>
</comment>
<proteinExistence type="predicted"/>
<name>A0AAN7Q8I3_9COLE</name>
<dbReference type="Proteomes" id="UP001353858">
    <property type="component" value="Unassembled WGS sequence"/>
</dbReference>